<organism evidence="2 3">
    <name type="scientific">Thermothielavioides terrestris</name>
    <dbReference type="NCBI Taxonomy" id="2587410"/>
    <lineage>
        <taxon>Eukaryota</taxon>
        <taxon>Fungi</taxon>
        <taxon>Dikarya</taxon>
        <taxon>Ascomycota</taxon>
        <taxon>Pezizomycotina</taxon>
        <taxon>Sordariomycetes</taxon>
        <taxon>Sordariomycetidae</taxon>
        <taxon>Sordariales</taxon>
        <taxon>Chaetomiaceae</taxon>
        <taxon>Thermothielavioides</taxon>
    </lineage>
</organism>
<dbReference type="AlphaFoldDB" id="A0A446BT27"/>
<feature type="region of interest" description="Disordered" evidence="1">
    <location>
        <begin position="1"/>
        <end position="71"/>
    </location>
</feature>
<accession>A0A446BT27</accession>
<name>A0A446BT27_9PEZI</name>
<gene>
    <name evidence="2" type="ORF">TT172_LOCUS8094</name>
</gene>
<reference evidence="2 3" key="1">
    <citation type="submission" date="2018-04" db="EMBL/GenBank/DDBJ databases">
        <authorList>
            <person name="Huttner S."/>
            <person name="Dainat J."/>
        </authorList>
    </citation>
    <scope>NUCLEOTIDE SEQUENCE [LARGE SCALE GENOMIC DNA]</scope>
</reference>
<sequence length="71" mass="7690">MESIGGIISGPDVVDAARPGTSYKHHGRGATAKDPNLNPPPTSKLQTSERRKTLQKRKSREEAQPTPKQAN</sequence>
<proteinExistence type="predicted"/>
<protein>
    <submittedName>
        <fullName evidence="2">6a412753-3017-4978-80d8-118dfd9593bc</fullName>
    </submittedName>
</protein>
<dbReference type="EMBL" id="OUUZ01000015">
    <property type="protein sequence ID" value="SPQ25675.1"/>
    <property type="molecule type" value="Genomic_DNA"/>
</dbReference>
<evidence type="ECO:0000313" key="2">
    <source>
        <dbReference type="EMBL" id="SPQ25675.1"/>
    </source>
</evidence>
<evidence type="ECO:0000313" key="3">
    <source>
        <dbReference type="Proteomes" id="UP000289323"/>
    </source>
</evidence>
<evidence type="ECO:0000256" key="1">
    <source>
        <dbReference type="SAM" id="MobiDB-lite"/>
    </source>
</evidence>
<dbReference type="Proteomes" id="UP000289323">
    <property type="component" value="Unassembled WGS sequence"/>
</dbReference>